<comment type="caution">
    <text evidence="3">The sequence shown here is derived from an EMBL/GenBank/DDBJ whole genome shotgun (WGS) entry which is preliminary data.</text>
</comment>
<protein>
    <submittedName>
        <fullName evidence="3">Uncharacterized protein</fullName>
    </submittedName>
</protein>
<proteinExistence type="predicted"/>
<sequence>MRLDGAVIVSTPQDLALIDARKGVAMFRKSGVDILGLVENMSKYTCPACGHRDDIFGSQGAVAAASELGINLLGEVPLNGIIRQTSDDGVPVVLSEPTGPSAAEYMKIAAELMAILKPGSSA</sequence>
<dbReference type="SUPFAM" id="SSF52540">
    <property type="entry name" value="P-loop containing nucleoside triphosphate hydrolases"/>
    <property type="match status" value="1"/>
</dbReference>
<dbReference type="InterPro" id="IPR027417">
    <property type="entry name" value="P-loop_NTPase"/>
</dbReference>
<dbReference type="AlphaFoldDB" id="A0AAW1SPA6"/>
<organism evidence="3 4">
    <name type="scientific">Apatococcus fuscideae</name>
    <dbReference type="NCBI Taxonomy" id="2026836"/>
    <lineage>
        <taxon>Eukaryota</taxon>
        <taxon>Viridiplantae</taxon>
        <taxon>Chlorophyta</taxon>
        <taxon>core chlorophytes</taxon>
        <taxon>Trebouxiophyceae</taxon>
        <taxon>Chlorellales</taxon>
        <taxon>Chlorellaceae</taxon>
        <taxon>Apatococcus</taxon>
    </lineage>
</organism>
<evidence type="ECO:0000256" key="2">
    <source>
        <dbReference type="ARBA" id="ARBA00022840"/>
    </source>
</evidence>
<keyword evidence="1" id="KW-0547">Nucleotide-binding</keyword>
<dbReference type="Pfam" id="PF10609">
    <property type="entry name" value="ParA"/>
    <property type="match status" value="1"/>
</dbReference>
<dbReference type="GO" id="GO:0051539">
    <property type="term" value="F:4 iron, 4 sulfur cluster binding"/>
    <property type="evidence" value="ECO:0007669"/>
    <property type="project" value="TreeGrafter"/>
</dbReference>
<reference evidence="3 4" key="1">
    <citation type="journal article" date="2024" name="Nat. Commun.">
        <title>Phylogenomics reveals the evolutionary origins of lichenization in chlorophyte algae.</title>
        <authorList>
            <person name="Puginier C."/>
            <person name="Libourel C."/>
            <person name="Otte J."/>
            <person name="Skaloud P."/>
            <person name="Haon M."/>
            <person name="Grisel S."/>
            <person name="Petersen M."/>
            <person name="Berrin J.G."/>
            <person name="Delaux P.M."/>
            <person name="Dal Grande F."/>
            <person name="Keller J."/>
        </authorList>
    </citation>
    <scope>NUCLEOTIDE SEQUENCE [LARGE SCALE GENOMIC DNA]</scope>
    <source>
        <strain evidence="3 4">SAG 2523</strain>
    </source>
</reference>
<dbReference type="Proteomes" id="UP001485043">
    <property type="component" value="Unassembled WGS sequence"/>
</dbReference>
<dbReference type="PANTHER" id="PTHR42961:SF2">
    <property type="entry name" value="IRON-SULFUR PROTEIN NUBPL"/>
    <property type="match status" value="1"/>
</dbReference>
<accession>A0AAW1SPA6</accession>
<keyword evidence="2" id="KW-0067">ATP-binding</keyword>
<dbReference type="Gene3D" id="3.40.50.300">
    <property type="entry name" value="P-loop containing nucleotide triphosphate hydrolases"/>
    <property type="match status" value="1"/>
</dbReference>
<dbReference type="EMBL" id="JALJOV010001316">
    <property type="protein sequence ID" value="KAK9849926.1"/>
    <property type="molecule type" value="Genomic_DNA"/>
</dbReference>
<evidence type="ECO:0000313" key="3">
    <source>
        <dbReference type="EMBL" id="KAK9849926.1"/>
    </source>
</evidence>
<gene>
    <name evidence="3" type="ORF">WJX84_005460</name>
</gene>
<dbReference type="PANTHER" id="PTHR42961">
    <property type="entry name" value="IRON-SULFUR PROTEIN NUBPL"/>
    <property type="match status" value="1"/>
</dbReference>
<evidence type="ECO:0000313" key="4">
    <source>
        <dbReference type="Proteomes" id="UP001485043"/>
    </source>
</evidence>
<name>A0AAW1SPA6_9CHLO</name>
<dbReference type="InterPro" id="IPR033756">
    <property type="entry name" value="YlxH/NBP35"/>
</dbReference>
<dbReference type="InterPro" id="IPR044304">
    <property type="entry name" value="NUBPL-like"/>
</dbReference>
<keyword evidence="4" id="KW-1185">Reference proteome</keyword>
<dbReference type="GO" id="GO:0005524">
    <property type="term" value="F:ATP binding"/>
    <property type="evidence" value="ECO:0007669"/>
    <property type="project" value="UniProtKB-KW"/>
</dbReference>
<dbReference type="GO" id="GO:0016226">
    <property type="term" value="P:iron-sulfur cluster assembly"/>
    <property type="evidence" value="ECO:0007669"/>
    <property type="project" value="InterPro"/>
</dbReference>
<evidence type="ECO:0000256" key="1">
    <source>
        <dbReference type="ARBA" id="ARBA00022741"/>
    </source>
</evidence>